<sequence length="172" mass="19939">MKNELHVFFDYICPFCLRAHNYLKELMTEYPDVPIVWHPCESHPRPDRYGPHSDLCIQGYFYALDHGVNHMDYHDRMYQAAFKDHVNIEDIDALGDYVSDMVDANDFKQSIRQGTYLKKLAESNKLAFEHSGVWAVPAYRMGDLKLDAVENVGVNKEQIRQILKGESNAAEK</sequence>
<evidence type="ECO:0000259" key="1">
    <source>
        <dbReference type="Pfam" id="PF01323"/>
    </source>
</evidence>
<evidence type="ECO:0000313" key="3">
    <source>
        <dbReference type="Proteomes" id="UP000260680"/>
    </source>
</evidence>
<gene>
    <name evidence="2" type="ORF">DS742_10625</name>
</gene>
<dbReference type="EMBL" id="QOHO01000029">
    <property type="protein sequence ID" value="RFZ79043.1"/>
    <property type="molecule type" value="Genomic_DNA"/>
</dbReference>
<dbReference type="RefSeq" id="WP_117416979.1">
    <property type="nucleotide sequence ID" value="NZ_QOHO01000029.1"/>
</dbReference>
<name>A0A3E2NDK8_9FIRM</name>
<evidence type="ECO:0000313" key="2">
    <source>
        <dbReference type="EMBL" id="RFZ79043.1"/>
    </source>
</evidence>
<feature type="domain" description="DSBA-like thioredoxin" evidence="1">
    <location>
        <begin position="5"/>
        <end position="143"/>
    </location>
</feature>
<dbReference type="PROSITE" id="PS00195">
    <property type="entry name" value="GLUTAREDOXIN_1"/>
    <property type="match status" value="1"/>
</dbReference>
<protein>
    <recommendedName>
        <fullName evidence="1">DSBA-like thioredoxin domain-containing protein</fullName>
    </recommendedName>
</protein>
<comment type="caution">
    <text evidence="2">The sequence shown here is derived from an EMBL/GenBank/DDBJ whole genome shotgun (WGS) entry which is preliminary data.</text>
</comment>
<dbReference type="OrthoDB" id="9799122at2"/>
<dbReference type="Gene3D" id="3.40.30.10">
    <property type="entry name" value="Glutaredoxin"/>
    <property type="match status" value="1"/>
</dbReference>
<dbReference type="GO" id="GO:0016491">
    <property type="term" value="F:oxidoreductase activity"/>
    <property type="evidence" value="ECO:0007669"/>
    <property type="project" value="InterPro"/>
</dbReference>
<dbReference type="InterPro" id="IPR001853">
    <property type="entry name" value="DSBA-like_thioredoxin_dom"/>
</dbReference>
<accession>A0A3E2NDK8</accession>
<dbReference type="SUPFAM" id="SSF52833">
    <property type="entry name" value="Thioredoxin-like"/>
    <property type="match status" value="1"/>
</dbReference>
<dbReference type="AlphaFoldDB" id="A0A3E2NDK8"/>
<organism evidence="2 3">
    <name type="scientific">Lacrimispora amygdalina</name>
    <dbReference type="NCBI Taxonomy" id="253257"/>
    <lineage>
        <taxon>Bacteria</taxon>
        <taxon>Bacillati</taxon>
        <taxon>Bacillota</taxon>
        <taxon>Clostridia</taxon>
        <taxon>Lachnospirales</taxon>
        <taxon>Lachnospiraceae</taxon>
        <taxon>Lacrimispora</taxon>
    </lineage>
</organism>
<reference evidence="2 3" key="1">
    <citation type="submission" date="2018-07" db="EMBL/GenBank/DDBJ databases">
        <title>New species, Clostridium PI-S10-A1B.</title>
        <authorList>
            <person name="Krishna G."/>
            <person name="Summeta K."/>
            <person name="Shikha S."/>
            <person name="Prabhu P.B."/>
            <person name="Suresh K."/>
        </authorList>
    </citation>
    <scope>NUCLEOTIDE SEQUENCE [LARGE SCALE GENOMIC DNA]</scope>
    <source>
        <strain evidence="2 3">PI-S10-A1B</strain>
    </source>
</reference>
<dbReference type="InterPro" id="IPR011767">
    <property type="entry name" value="GLR_AS"/>
</dbReference>
<dbReference type="Pfam" id="PF01323">
    <property type="entry name" value="DSBA"/>
    <property type="match status" value="1"/>
</dbReference>
<dbReference type="Proteomes" id="UP000260680">
    <property type="component" value="Unassembled WGS sequence"/>
</dbReference>
<proteinExistence type="predicted"/>
<dbReference type="InterPro" id="IPR036249">
    <property type="entry name" value="Thioredoxin-like_sf"/>
</dbReference>